<proteinExistence type="predicted"/>
<gene>
    <name evidence="1" type="ORF">LPLAT_LOCUS7654</name>
</gene>
<reference evidence="1" key="1">
    <citation type="submission" date="2024-04" db="EMBL/GenBank/DDBJ databases">
        <authorList>
            <consortium name="Molecular Ecology Group"/>
        </authorList>
    </citation>
    <scope>NUCLEOTIDE SEQUENCE</scope>
</reference>
<keyword evidence="2" id="KW-1185">Reference proteome</keyword>
<accession>A0AAV2NNC1</accession>
<protein>
    <submittedName>
        <fullName evidence="1">Uncharacterized protein</fullName>
    </submittedName>
</protein>
<organism evidence="1 2">
    <name type="scientific">Lasius platythorax</name>
    <dbReference type="NCBI Taxonomy" id="488582"/>
    <lineage>
        <taxon>Eukaryota</taxon>
        <taxon>Metazoa</taxon>
        <taxon>Ecdysozoa</taxon>
        <taxon>Arthropoda</taxon>
        <taxon>Hexapoda</taxon>
        <taxon>Insecta</taxon>
        <taxon>Pterygota</taxon>
        <taxon>Neoptera</taxon>
        <taxon>Endopterygota</taxon>
        <taxon>Hymenoptera</taxon>
        <taxon>Apocrita</taxon>
        <taxon>Aculeata</taxon>
        <taxon>Formicoidea</taxon>
        <taxon>Formicidae</taxon>
        <taxon>Formicinae</taxon>
        <taxon>Lasius</taxon>
        <taxon>Lasius</taxon>
    </lineage>
</organism>
<evidence type="ECO:0000313" key="1">
    <source>
        <dbReference type="EMBL" id="CAL1681689.1"/>
    </source>
</evidence>
<dbReference type="AlphaFoldDB" id="A0AAV2NNC1"/>
<sequence length="109" mass="12031">MTCTVRHLCVKHAHQRCTSADKALLYALLYGNVGCKTNPQRGRPGSGLRIMRLVAHSAPLCNNKYGTTDFRHSRRNPPLPLGSSNYAAITSIINNRYPLISNPVQPTSE</sequence>
<name>A0AAV2NNC1_9HYME</name>
<evidence type="ECO:0000313" key="2">
    <source>
        <dbReference type="Proteomes" id="UP001497644"/>
    </source>
</evidence>
<dbReference type="Proteomes" id="UP001497644">
    <property type="component" value="Chromosome 3"/>
</dbReference>
<dbReference type="EMBL" id="OZ034826">
    <property type="protein sequence ID" value="CAL1681689.1"/>
    <property type="molecule type" value="Genomic_DNA"/>
</dbReference>